<dbReference type="EMBL" id="CP046566">
    <property type="protein sequence ID" value="QGW29564.1"/>
    <property type="molecule type" value="Genomic_DNA"/>
</dbReference>
<protein>
    <submittedName>
        <fullName evidence="1">Uncharacterized protein</fullName>
    </submittedName>
</protein>
<evidence type="ECO:0000313" key="2">
    <source>
        <dbReference type="Proteomes" id="UP000426027"/>
    </source>
</evidence>
<keyword evidence="2" id="KW-1185">Reference proteome</keyword>
<accession>A0A6I6GAY8</accession>
<name>A0A6I6GAY8_9BACT</name>
<dbReference type="Proteomes" id="UP000426027">
    <property type="component" value="Chromosome"/>
</dbReference>
<dbReference type="KEGG" id="fls:GLV81_16880"/>
<proteinExistence type="predicted"/>
<dbReference type="AlphaFoldDB" id="A0A6I6GAY8"/>
<gene>
    <name evidence="1" type="ORF">GLV81_16880</name>
</gene>
<evidence type="ECO:0000313" key="1">
    <source>
        <dbReference type="EMBL" id="QGW29564.1"/>
    </source>
</evidence>
<organism evidence="1 2">
    <name type="scientific">Phnomibacter ginsenosidimutans</name>
    <dbReference type="NCBI Taxonomy" id="2676868"/>
    <lineage>
        <taxon>Bacteria</taxon>
        <taxon>Pseudomonadati</taxon>
        <taxon>Bacteroidota</taxon>
        <taxon>Chitinophagia</taxon>
        <taxon>Chitinophagales</taxon>
        <taxon>Chitinophagaceae</taxon>
        <taxon>Phnomibacter</taxon>
    </lineage>
</organism>
<dbReference type="RefSeq" id="WP_157479916.1">
    <property type="nucleotide sequence ID" value="NZ_CP046566.1"/>
</dbReference>
<sequence>MRLEDLKERLVHLKQLSCDDDTQKALKAMLDALELESDWTEAELQEMAAQLDELAGELA</sequence>
<reference evidence="1 2" key="1">
    <citation type="submission" date="2019-11" db="EMBL/GenBank/DDBJ databases">
        <authorList>
            <person name="Im W.T."/>
        </authorList>
    </citation>
    <scope>NUCLEOTIDE SEQUENCE [LARGE SCALE GENOMIC DNA]</scope>
    <source>
        <strain evidence="1 2">SB-02</strain>
    </source>
</reference>